<evidence type="ECO:0000259" key="10">
    <source>
        <dbReference type="PROSITE" id="PS50158"/>
    </source>
</evidence>
<keyword evidence="3" id="KW-0548">Nucleotidyltransferase</keyword>
<sequence length="989" mass="114184">MPCIRFRLRTRVRDRTTANDAASNAPAPAQGTAPADSRPETLGQVVGRERPPVDKIRKQGVEEFRASKDDDPERVEFWLENTIRVLNELSCTPEECLKCAISLLRDPTYQWWNTLVSMVLMERVSWEFFQEEFWNKYISQRFINHKRKEFLELKQGLVKQKSWLNRREELRLSPVTRGKDNWTGMPVCGRRHSGECWANEKACFSCGSLDHFIRDCPEVGEKQKSQNTRPRNAARRRPQRNLGNEMSNKNPSREQTARVKGRAPARTYAIRVREEASSPDVITGTFSLYDTRVIALIDSGSTHSYICMKLVSSMSMRIESTEFVIRVSNSLGKYVLVDRVCKGCPLMIRGHCFSVDLMLFSFDEFDVILGMDWLVTHGVVVNCGKKFIELKNENGDFIHVESDKQDRSPVVISSLLTQKHLKKGYEAYLAIVMNTKETNLKIGSVPIVCEYPDVFPEELPGLPLIREIEFEVELAQGTAPISIDSYRMAPTELKELKAQLQELTDKGFAILSFSLWGALILFVKKKYGSMRLCIDYQQLNKVTVKNKYPLPRINDLFDQLKGVTVFSKIDLRSGYYQLRVKDLDVPKTAFRTRKSEFWLKEVGFLGHIVSGDGIRVDPSKISAIVDWKLPRNVTEVRSFLGLAGYYRRFVKGFSMIATLMTRLLQKDVKFDWTEKCQQNFEKLKALLTKAPVSVQPESGREFVVYSDASLNGLGCVLMQEGKVIAYASRQLMPDEKNYSTHDLELAAIVFALKIWRHHLYRKKCQIFTDHKSLKYLMTQKDLNLRQRMWLELIKDYELVIDYHPGKVNVVADAFEQEIVVRAESHDTQKALLDDGFIIAELRAKPLIFFQDICEAQKEDGNLQAKRVLCESNVESDFRIEFREKQIHRVDLIKETEEKVKVIRECLKAASDRQKYYSDLKRKEIEFQVSDKVFLKVSPWRKVLKFGRKSKLSPCFIGPYEVTERVGPLAYHLTLPPKLEKIHDVFHVSM</sequence>
<feature type="region of interest" description="Disordered" evidence="9">
    <location>
        <begin position="221"/>
        <end position="262"/>
    </location>
</feature>
<dbReference type="Pfam" id="PF08284">
    <property type="entry name" value="RVP_2"/>
    <property type="match status" value="1"/>
</dbReference>
<evidence type="ECO:0000256" key="1">
    <source>
        <dbReference type="ARBA" id="ARBA00012493"/>
    </source>
</evidence>
<dbReference type="Pfam" id="PF17917">
    <property type="entry name" value="RT_RNaseH"/>
    <property type="match status" value="1"/>
</dbReference>
<dbReference type="Pfam" id="PF00098">
    <property type="entry name" value="zf-CCHC"/>
    <property type="match status" value="1"/>
</dbReference>
<evidence type="ECO:0000256" key="6">
    <source>
        <dbReference type="ARBA" id="ARBA00022801"/>
    </source>
</evidence>
<keyword evidence="6" id="KW-0378">Hydrolase</keyword>
<dbReference type="CDD" id="cd01647">
    <property type="entry name" value="RT_LTR"/>
    <property type="match status" value="1"/>
</dbReference>
<dbReference type="PANTHER" id="PTHR37984">
    <property type="entry name" value="PROTEIN CBG26694"/>
    <property type="match status" value="1"/>
</dbReference>
<dbReference type="EC" id="2.7.7.49" evidence="1"/>
<dbReference type="Gene3D" id="3.10.10.10">
    <property type="entry name" value="HIV Type 1 Reverse Transcriptase, subunit A, domain 1"/>
    <property type="match status" value="1"/>
</dbReference>
<keyword evidence="12" id="KW-1185">Reference proteome</keyword>
<dbReference type="OrthoDB" id="786726at2759"/>
<dbReference type="Gene3D" id="3.30.70.270">
    <property type="match status" value="2"/>
</dbReference>
<feature type="compositionally biased region" description="Polar residues" evidence="9">
    <location>
        <begin position="241"/>
        <end position="250"/>
    </location>
</feature>
<dbReference type="Pfam" id="PF00078">
    <property type="entry name" value="RVT_1"/>
    <property type="match status" value="1"/>
</dbReference>
<dbReference type="GO" id="GO:0003964">
    <property type="term" value="F:RNA-directed DNA polymerase activity"/>
    <property type="evidence" value="ECO:0007669"/>
    <property type="project" value="UniProtKB-KW"/>
</dbReference>
<evidence type="ECO:0000256" key="7">
    <source>
        <dbReference type="ARBA" id="ARBA00022918"/>
    </source>
</evidence>
<feature type="region of interest" description="Disordered" evidence="9">
    <location>
        <begin position="15"/>
        <end position="49"/>
    </location>
</feature>
<evidence type="ECO:0000313" key="11">
    <source>
        <dbReference type="EMBL" id="KAA3487569.1"/>
    </source>
</evidence>
<gene>
    <name evidence="11" type="ORF">EPI10_031385</name>
</gene>
<dbReference type="CDD" id="cd09274">
    <property type="entry name" value="RNase_HI_RT_Ty3"/>
    <property type="match status" value="1"/>
</dbReference>
<dbReference type="Proteomes" id="UP000325315">
    <property type="component" value="Unassembled WGS sequence"/>
</dbReference>
<dbReference type="FunFam" id="3.10.20.370:FF:000001">
    <property type="entry name" value="Retrovirus-related Pol polyprotein from transposon 17.6-like protein"/>
    <property type="match status" value="1"/>
</dbReference>
<keyword evidence="8" id="KW-0862">Zinc</keyword>
<dbReference type="SMART" id="SM00343">
    <property type="entry name" value="ZnF_C2HC"/>
    <property type="match status" value="1"/>
</dbReference>
<keyword evidence="2" id="KW-0808">Transferase</keyword>
<dbReference type="Pfam" id="PF24626">
    <property type="entry name" value="SH3_Tf2-1"/>
    <property type="match status" value="1"/>
</dbReference>
<dbReference type="GO" id="GO:0003676">
    <property type="term" value="F:nucleic acid binding"/>
    <property type="evidence" value="ECO:0007669"/>
    <property type="project" value="InterPro"/>
</dbReference>
<dbReference type="InterPro" id="IPR056924">
    <property type="entry name" value="SH3_Tf2-1"/>
</dbReference>
<organism evidence="11 12">
    <name type="scientific">Gossypium australe</name>
    <dbReference type="NCBI Taxonomy" id="47621"/>
    <lineage>
        <taxon>Eukaryota</taxon>
        <taxon>Viridiplantae</taxon>
        <taxon>Streptophyta</taxon>
        <taxon>Embryophyta</taxon>
        <taxon>Tracheophyta</taxon>
        <taxon>Spermatophyta</taxon>
        <taxon>Magnoliopsida</taxon>
        <taxon>eudicotyledons</taxon>
        <taxon>Gunneridae</taxon>
        <taxon>Pentapetalae</taxon>
        <taxon>rosids</taxon>
        <taxon>malvids</taxon>
        <taxon>Malvales</taxon>
        <taxon>Malvaceae</taxon>
        <taxon>Malvoideae</taxon>
        <taxon>Gossypium</taxon>
    </lineage>
</organism>
<keyword evidence="8" id="KW-0863">Zinc-finger</keyword>
<feature type="domain" description="CCHC-type" evidence="10">
    <location>
        <begin position="203"/>
        <end position="218"/>
    </location>
</feature>
<keyword evidence="5" id="KW-0255">Endonuclease</keyword>
<dbReference type="EMBL" id="SMMG02000001">
    <property type="protein sequence ID" value="KAA3487569.1"/>
    <property type="molecule type" value="Genomic_DNA"/>
</dbReference>
<keyword evidence="8" id="KW-0479">Metal-binding</keyword>
<dbReference type="SUPFAM" id="SSF50630">
    <property type="entry name" value="Acid proteases"/>
    <property type="match status" value="1"/>
</dbReference>
<dbReference type="InterPro" id="IPR043502">
    <property type="entry name" value="DNA/RNA_pol_sf"/>
</dbReference>
<dbReference type="InterPro" id="IPR001878">
    <property type="entry name" value="Znf_CCHC"/>
</dbReference>
<dbReference type="GO" id="GO:0008270">
    <property type="term" value="F:zinc ion binding"/>
    <property type="evidence" value="ECO:0007669"/>
    <property type="project" value="UniProtKB-KW"/>
</dbReference>
<evidence type="ECO:0000256" key="9">
    <source>
        <dbReference type="SAM" id="MobiDB-lite"/>
    </source>
</evidence>
<accession>A0A5B6X052</accession>
<dbReference type="InterPro" id="IPR041373">
    <property type="entry name" value="RT_RNaseH"/>
</dbReference>
<proteinExistence type="predicted"/>
<evidence type="ECO:0000256" key="8">
    <source>
        <dbReference type="PROSITE-ProRule" id="PRU00047"/>
    </source>
</evidence>
<dbReference type="SUPFAM" id="SSF56672">
    <property type="entry name" value="DNA/RNA polymerases"/>
    <property type="match status" value="1"/>
</dbReference>
<evidence type="ECO:0000256" key="3">
    <source>
        <dbReference type="ARBA" id="ARBA00022695"/>
    </source>
</evidence>
<reference evidence="12" key="1">
    <citation type="journal article" date="2019" name="Plant Biotechnol. J.">
        <title>Genome sequencing of the Australian wild diploid species Gossypium australe highlights disease resistance and delayed gland morphogenesis.</title>
        <authorList>
            <person name="Cai Y."/>
            <person name="Cai X."/>
            <person name="Wang Q."/>
            <person name="Wang P."/>
            <person name="Zhang Y."/>
            <person name="Cai C."/>
            <person name="Xu Y."/>
            <person name="Wang K."/>
            <person name="Zhou Z."/>
            <person name="Wang C."/>
            <person name="Geng S."/>
            <person name="Li B."/>
            <person name="Dong Q."/>
            <person name="Hou Y."/>
            <person name="Wang H."/>
            <person name="Ai P."/>
            <person name="Liu Z."/>
            <person name="Yi F."/>
            <person name="Sun M."/>
            <person name="An G."/>
            <person name="Cheng J."/>
            <person name="Zhang Y."/>
            <person name="Shi Q."/>
            <person name="Xie Y."/>
            <person name="Shi X."/>
            <person name="Chang Y."/>
            <person name="Huang F."/>
            <person name="Chen Y."/>
            <person name="Hong S."/>
            <person name="Mi L."/>
            <person name="Sun Q."/>
            <person name="Zhang L."/>
            <person name="Zhou B."/>
            <person name="Peng R."/>
            <person name="Zhang X."/>
            <person name="Liu F."/>
        </authorList>
    </citation>
    <scope>NUCLEOTIDE SEQUENCE [LARGE SCALE GENOMIC DNA]</scope>
    <source>
        <strain evidence="12">cv. PA1801</strain>
    </source>
</reference>
<dbReference type="InterPro" id="IPR043128">
    <property type="entry name" value="Rev_trsase/Diguanyl_cyclase"/>
</dbReference>
<protein>
    <recommendedName>
        <fullName evidence="1">RNA-directed DNA polymerase</fullName>
        <ecNumber evidence="1">2.7.7.49</ecNumber>
    </recommendedName>
</protein>
<dbReference type="CDD" id="cd00303">
    <property type="entry name" value="retropepsin_like"/>
    <property type="match status" value="1"/>
</dbReference>
<dbReference type="AlphaFoldDB" id="A0A5B6X052"/>
<dbReference type="InterPro" id="IPR021109">
    <property type="entry name" value="Peptidase_aspartic_dom_sf"/>
</dbReference>
<dbReference type="PANTHER" id="PTHR37984:SF5">
    <property type="entry name" value="PROTEIN NYNRIN-LIKE"/>
    <property type="match status" value="1"/>
</dbReference>
<dbReference type="Gene3D" id="2.40.70.10">
    <property type="entry name" value="Acid Proteases"/>
    <property type="match status" value="1"/>
</dbReference>
<evidence type="ECO:0000313" key="12">
    <source>
        <dbReference type="Proteomes" id="UP000325315"/>
    </source>
</evidence>
<keyword evidence="7" id="KW-0695">RNA-directed DNA polymerase</keyword>
<dbReference type="PROSITE" id="PS50158">
    <property type="entry name" value="ZF_CCHC"/>
    <property type="match status" value="1"/>
</dbReference>
<feature type="compositionally biased region" description="Low complexity" evidence="9">
    <location>
        <begin position="18"/>
        <end position="29"/>
    </location>
</feature>
<dbReference type="InterPro" id="IPR050951">
    <property type="entry name" value="Retrovirus_Pol_polyprotein"/>
</dbReference>
<dbReference type="GO" id="GO:0016787">
    <property type="term" value="F:hydrolase activity"/>
    <property type="evidence" value="ECO:0007669"/>
    <property type="project" value="UniProtKB-KW"/>
</dbReference>
<comment type="caution">
    <text evidence="11">The sequence shown here is derived from an EMBL/GenBank/DDBJ whole genome shotgun (WGS) entry which is preliminary data.</text>
</comment>
<dbReference type="Gene3D" id="4.10.60.10">
    <property type="entry name" value="Zinc finger, CCHC-type"/>
    <property type="match status" value="1"/>
</dbReference>
<dbReference type="FunFam" id="3.30.70.270:FF:000020">
    <property type="entry name" value="Transposon Tf2-6 polyprotein-like Protein"/>
    <property type="match status" value="1"/>
</dbReference>
<name>A0A5B6X052_9ROSI</name>
<dbReference type="InterPro" id="IPR000477">
    <property type="entry name" value="RT_dom"/>
</dbReference>
<keyword evidence="4" id="KW-0540">Nuclease</keyword>
<evidence type="ECO:0000256" key="2">
    <source>
        <dbReference type="ARBA" id="ARBA00022679"/>
    </source>
</evidence>
<dbReference type="GO" id="GO:0004519">
    <property type="term" value="F:endonuclease activity"/>
    <property type="evidence" value="ECO:0007669"/>
    <property type="project" value="UniProtKB-KW"/>
</dbReference>
<evidence type="ECO:0000256" key="5">
    <source>
        <dbReference type="ARBA" id="ARBA00022759"/>
    </source>
</evidence>
<evidence type="ECO:0000256" key="4">
    <source>
        <dbReference type="ARBA" id="ARBA00022722"/>
    </source>
</evidence>